<reference evidence="1" key="1">
    <citation type="submission" date="2024-07" db="EMBL/GenBank/DDBJ databases">
        <authorList>
            <person name="Biller S.J."/>
        </authorList>
    </citation>
    <scope>NUCLEOTIDE SEQUENCE</scope>
    <source>
        <strain evidence="1">WC2420</strain>
    </source>
</reference>
<gene>
    <name evidence="1" type="ORF">AB3G37_14975</name>
</gene>
<evidence type="ECO:0000313" key="1">
    <source>
        <dbReference type="EMBL" id="XDU70870.1"/>
    </source>
</evidence>
<dbReference type="InterPro" id="IPR021808">
    <property type="entry name" value="DUF3383"/>
</dbReference>
<dbReference type="Pfam" id="PF11863">
    <property type="entry name" value="DUF3383"/>
    <property type="match status" value="1"/>
</dbReference>
<sequence>MAIPLSKDVQILPSVLAAAGSAVDLNGLILTDSAYAAVGSLLSFSSTSDVTDYFGSQSNEGAMATVYFQGYNNCTKTPGTLYLSQFNSEAVSAWLRSGSMASVTLDALKLFSGTLVLTVDGTLVTSTTITLSSATSYAAAAALIEAALGNEVTVVYDTTVKSFIITSATTGADSTITFASGTLADNLKLSSTQGAVISQGSDIANPTDTFKAILSASQDWAAFTTSFTATTAQHVAFSAWASAQSDRFAYAGWALESDATTTGSTDTFAYQVISTYDYGSVIPVYGDRTKAANVLGFAAALNFDATNGRRTLKYRALDGLSADVSDSDDYDALAANGYNFYGQYTSNNFNEKYWAPGSITGDFKWVDAFFGQVWFNAQLQQDVITLFMSDTYVPYNAAGRAQIEASMADTFAQFLAWGGMSTGTDLSASQILQIKNTVGSDISTSLIAKGYYLYIGPFTATMRSNRTTPSCTLYYCDGGAVQKLTLASVEVQ</sequence>
<dbReference type="EMBL" id="CP165628">
    <property type="protein sequence ID" value="XDU70870.1"/>
    <property type="molecule type" value="Genomic_DNA"/>
</dbReference>
<dbReference type="RefSeq" id="WP_369788312.1">
    <property type="nucleotide sequence ID" value="NZ_CP165628.1"/>
</dbReference>
<name>A0AB39VM30_9GAMM</name>
<proteinExistence type="predicted"/>
<protein>
    <submittedName>
        <fullName evidence="1">DUF3383 domain-containing protein</fullName>
    </submittedName>
</protein>
<dbReference type="AlphaFoldDB" id="A0AB39VM30"/>
<organism evidence="1">
    <name type="scientific">Rouxiella sp. WC2420</name>
    <dbReference type="NCBI Taxonomy" id="3234145"/>
    <lineage>
        <taxon>Bacteria</taxon>
        <taxon>Pseudomonadati</taxon>
        <taxon>Pseudomonadota</taxon>
        <taxon>Gammaproteobacteria</taxon>
        <taxon>Enterobacterales</taxon>
        <taxon>Yersiniaceae</taxon>
        <taxon>Rouxiella</taxon>
    </lineage>
</organism>
<accession>A0AB39VM30</accession>